<evidence type="ECO:0000313" key="3">
    <source>
        <dbReference type="EMBL" id="TDO39027.1"/>
    </source>
</evidence>
<proteinExistence type="predicted"/>
<dbReference type="InterPro" id="IPR015020">
    <property type="entry name" value="Rv2525c-like_Glyco_Hydro-like"/>
</dbReference>
<dbReference type="InterPro" id="IPR017853">
    <property type="entry name" value="GH"/>
</dbReference>
<evidence type="ECO:0000256" key="1">
    <source>
        <dbReference type="ARBA" id="ARBA00022729"/>
    </source>
</evidence>
<dbReference type="Gene3D" id="3.20.20.80">
    <property type="entry name" value="Glycosidases"/>
    <property type="match status" value="1"/>
</dbReference>
<dbReference type="AlphaFoldDB" id="A0A4R6JSF6"/>
<dbReference type="PANTHER" id="PTHR46580:SF4">
    <property type="entry name" value="ATP_GTP-BINDING PROTEIN"/>
    <property type="match status" value="1"/>
</dbReference>
<keyword evidence="1" id="KW-0732">Signal</keyword>
<dbReference type="InterPro" id="IPR013517">
    <property type="entry name" value="FG-GAP"/>
</dbReference>
<gene>
    <name evidence="3" type="ORF">C8E87_2701</name>
</gene>
<dbReference type="Proteomes" id="UP000294901">
    <property type="component" value="Unassembled WGS sequence"/>
</dbReference>
<dbReference type="RefSeq" id="WP_133873414.1">
    <property type="nucleotide sequence ID" value="NZ_BOMD01000070.1"/>
</dbReference>
<organism evidence="3 4">
    <name type="scientific">Paractinoplanes brasiliensis</name>
    <dbReference type="NCBI Taxonomy" id="52695"/>
    <lineage>
        <taxon>Bacteria</taxon>
        <taxon>Bacillati</taxon>
        <taxon>Actinomycetota</taxon>
        <taxon>Actinomycetes</taxon>
        <taxon>Micromonosporales</taxon>
        <taxon>Micromonosporaceae</taxon>
        <taxon>Paractinoplanes</taxon>
    </lineage>
</organism>
<evidence type="ECO:0000313" key="4">
    <source>
        <dbReference type="Proteomes" id="UP000294901"/>
    </source>
</evidence>
<protein>
    <submittedName>
        <fullName evidence="3">VCBS repeat protein</fullName>
    </submittedName>
</protein>
<evidence type="ECO:0000259" key="2">
    <source>
        <dbReference type="Pfam" id="PF08924"/>
    </source>
</evidence>
<keyword evidence="4" id="KW-1185">Reference proteome</keyword>
<dbReference type="OrthoDB" id="5171321at2"/>
<reference evidence="3 4" key="1">
    <citation type="submission" date="2019-03" db="EMBL/GenBank/DDBJ databases">
        <title>Sequencing the genomes of 1000 actinobacteria strains.</title>
        <authorList>
            <person name="Klenk H.-P."/>
        </authorList>
    </citation>
    <scope>NUCLEOTIDE SEQUENCE [LARGE SCALE GENOMIC DNA]</scope>
    <source>
        <strain evidence="3 4">DSM 43805</strain>
    </source>
</reference>
<dbReference type="Pfam" id="PF13517">
    <property type="entry name" value="FG-GAP_3"/>
    <property type="match status" value="2"/>
</dbReference>
<feature type="domain" description="Rv2525c-like glycoside hydrolase-like" evidence="2">
    <location>
        <begin position="66"/>
        <end position="274"/>
    </location>
</feature>
<dbReference type="SUPFAM" id="SSF69318">
    <property type="entry name" value="Integrin alpha N-terminal domain"/>
    <property type="match status" value="1"/>
</dbReference>
<accession>A0A4R6JSF6</accession>
<dbReference type="Gene3D" id="2.130.10.130">
    <property type="entry name" value="Integrin alpha, N-terminal"/>
    <property type="match status" value="1"/>
</dbReference>
<sequence>MSRLPARLRLSPRKIAISVLVAAVVAGMSSFALTRADAATFSTVQPGSFTGEAFDACTAPPSASMKAWRAKSPYKAIGIYIGGVNRGCAQPQLTSAWVKEQVQAGWKLLPLYVGPQATCTTIGGGRKLIDNATADTQGRVAASDAVAKAQALGLARESIIIYDMESYRTDDAACRQGVLAFMNGWTARLHDNGYFSGFYSSAASGIAHQVANYTKPGYTRPDYVDFARWDQKVTLSDPLIPATVWPGKRRMKQYRGGHKETHGGVTINIDNNYVDFAPLPRTKAADVTGNGWADVLGRSSTGVMSAFSGNGSLVDINQRRTLGTGFASMTAVVRIGDLDRDGREDVVARHANGELWFYPATATGFGPRKKVGAGFHVLREITAIGDLTGDGYPDLLAISRGNFLYLYAGQSGAKLSGARVVGAGWAGKTELAGAGDFNRDGFPDLAARLDSDGKLYLWTGRKGGFTGKRLSLGVAAGDLRDVIGVGDFDRDGFPDLAAVQKPTGALVLLPGAGTSLRAPFRLANGFGGIAPLA</sequence>
<comment type="caution">
    <text evidence="3">The sequence shown here is derived from an EMBL/GenBank/DDBJ whole genome shotgun (WGS) entry which is preliminary data.</text>
</comment>
<dbReference type="InterPro" id="IPR028994">
    <property type="entry name" value="Integrin_alpha_N"/>
</dbReference>
<dbReference type="SUPFAM" id="SSF51445">
    <property type="entry name" value="(Trans)glycosidases"/>
    <property type="match status" value="1"/>
</dbReference>
<name>A0A4R6JSF6_9ACTN</name>
<dbReference type="Pfam" id="PF08924">
    <property type="entry name" value="Rv2525c_GlyHyd-like"/>
    <property type="match status" value="1"/>
</dbReference>
<dbReference type="EMBL" id="SNWR01000001">
    <property type="protein sequence ID" value="TDO39027.1"/>
    <property type="molecule type" value="Genomic_DNA"/>
</dbReference>
<dbReference type="PANTHER" id="PTHR46580">
    <property type="entry name" value="SENSOR KINASE-RELATED"/>
    <property type="match status" value="1"/>
</dbReference>